<dbReference type="EMBL" id="CVRI01000059">
    <property type="protein sequence ID" value="CRL03539.1"/>
    <property type="molecule type" value="Genomic_DNA"/>
</dbReference>
<proteinExistence type="predicted"/>
<organism evidence="2 3">
    <name type="scientific">Clunio marinus</name>
    <dbReference type="NCBI Taxonomy" id="568069"/>
    <lineage>
        <taxon>Eukaryota</taxon>
        <taxon>Metazoa</taxon>
        <taxon>Ecdysozoa</taxon>
        <taxon>Arthropoda</taxon>
        <taxon>Hexapoda</taxon>
        <taxon>Insecta</taxon>
        <taxon>Pterygota</taxon>
        <taxon>Neoptera</taxon>
        <taxon>Endopterygota</taxon>
        <taxon>Diptera</taxon>
        <taxon>Nematocera</taxon>
        <taxon>Chironomoidea</taxon>
        <taxon>Chironomidae</taxon>
        <taxon>Clunio</taxon>
    </lineage>
</organism>
<evidence type="ECO:0000256" key="1">
    <source>
        <dbReference type="SAM" id="Phobius"/>
    </source>
</evidence>
<evidence type="ECO:0000313" key="3">
    <source>
        <dbReference type="Proteomes" id="UP000183832"/>
    </source>
</evidence>
<reference evidence="2 3" key="1">
    <citation type="submission" date="2015-04" db="EMBL/GenBank/DDBJ databases">
        <authorList>
            <person name="Syromyatnikov M.Y."/>
            <person name="Popov V.N."/>
        </authorList>
    </citation>
    <scope>NUCLEOTIDE SEQUENCE [LARGE SCALE GENOMIC DNA]</scope>
</reference>
<sequence length="108" mass="12142">MTRRKVKQDTFVINDKTLFSSSLPNYMGNFQLQSFVTLLVRSLSAFSAFLVLTSMLFFQYFGKATSVLKLETFSLPSSIEELCGHANIAVKDSLLATRGKEVEKNFSN</sequence>
<dbReference type="Proteomes" id="UP000183832">
    <property type="component" value="Unassembled WGS sequence"/>
</dbReference>
<accession>A0A1J1ITG7</accession>
<keyword evidence="3" id="KW-1185">Reference proteome</keyword>
<keyword evidence="1" id="KW-1133">Transmembrane helix</keyword>
<name>A0A1J1ITG7_9DIPT</name>
<keyword evidence="1" id="KW-0472">Membrane</keyword>
<feature type="transmembrane region" description="Helical" evidence="1">
    <location>
        <begin position="38"/>
        <end position="61"/>
    </location>
</feature>
<keyword evidence="1" id="KW-0812">Transmembrane</keyword>
<gene>
    <name evidence="2" type="ORF">CLUMA_CG016672</name>
</gene>
<protein>
    <submittedName>
        <fullName evidence="2">CLUMA_CG016672, isoform A</fullName>
    </submittedName>
</protein>
<dbReference type="AlphaFoldDB" id="A0A1J1ITG7"/>
<evidence type="ECO:0000313" key="2">
    <source>
        <dbReference type="EMBL" id="CRL03539.1"/>
    </source>
</evidence>